<dbReference type="InterPro" id="IPR011037">
    <property type="entry name" value="Pyrv_Knase-like_insert_dom_sf"/>
</dbReference>
<dbReference type="GO" id="GO:0030151">
    <property type="term" value="F:molybdenum ion binding"/>
    <property type="evidence" value="ECO:0007669"/>
    <property type="project" value="InterPro"/>
</dbReference>
<dbReference type="Proteomes" id="UP000193963">
    <property type="component" value="Unassembled WGS sequence"/>
</dbReference>
<dbReference type="OrthoDB" id="9808413at2"/>
<dbReference type="PROSITE" id="PS51340">
    <property type="entry name" value="MOSC"/>
    <property type="match status" value="1"/>
</dbReference>
<dbReference type="InterPro" id="IPR005302">
    <property type="entry name" value="MoCF_Sase_C"/>
</dbReference>
<dbReference type="RefSeq" id="WP_085887505.1">
    <property type="nucleotide sequence ID" value="NZ_FWFN01000003.1"/>
</dbReference>
<organism evidence="2 3">
    <name type="scientific">Pseudooceanicola marinus</name>
    <dbReference type="NCBI Taxonomy" id="396013"/>
    <lineage>
        <taxon>Bacteria</taxon>
        <taxon>Pseudomonadati</taxon>
        <taxon>Pseudomonadota</taxon>
        <taxon>Alphaproteobacteria</taxon>
        <taxon>Rhodobacterales</taxon>
        <taxon>Paracoccaceae</taxon>
        <taxon>Pseudooceanicola</taxon>
    </lineage>
</organism>
<evidence type="ECO:0000313" key="3">
    <source>
        <dbReference type="Proteomes" id="UP000193963"/>
    </source>
</evidence>
<dbReference type="GO" id="GO:0030170">
    <property type="term" value="F:pyridoxal phosphate binding"/>
    <property type="evidence" value="ECO:0007669"/>
    <property type="project" value="InterPro"/>
</dbReference>
<proteinExistence type="predicted"/>
<dbReference type="PANTHER" id="PTHR36930">
    <property type="entry name" value="METAL-SULFUR CLUSTER BIOSYNTHESIS PROTEINS YUAD-RELATED"/>
    <property type="match status" value="1"/>
</dbReference>
<dbReference type="AlphaFoldDB" id="A0A1X6Z300"/>
<dbReference type="InterPro" id="IPR052716">
    <property type="entry name" value="MOSC_domain"/>
</dbReference>
<dbReference type="PANTHER" id="PTHR36930:SF1">
    <property type="entry name" value="MOSC DOMAIN-CONTAINING PROTEIN"/>
    <property type="match status" value="1"/>
</dbReference>
<reference evidence="2 3" key="1">
    <citation type="submission" date="2017-03" db="EMBL/GenBank/DDBJ databases">
        <authorList>
            <person name="Afonso C.L."/>
            <person name="Miller P.J."/>
            <person name="Scott M.A."/>
            <person name="Spackman E."/>
            <person name="Goraichik I."/>
            <person name="Dimitrov K.M."/>
            <person name="Suarez D.L."/>
            <person name="Swayne D.E."/>
        </authorList>
    </citation>
    <scope>NUCLEOTIDE SEQUENCE [LARGE SCALE GENOMIC DNA]</scope>
    <source>
        <strain evidence="2 3">CECT 7751</strain>
    </source>
</reference>
<feature type="domain" description="MOSC" evidence="1">
    <location>
        <begin position="26"/>
        <end position="184"/>
    </location>
</feature>
<dbReference type="Pfam" id="PF03473">
    <property type="entry name" value="MOSC"/>
    <property type="match status" value="1"/>
</dbReference>
<accession>A0A1X6Z300</accession>
<protein>
    <submittedName>
        <fullName evidence="2">Putative metal-sulfur cluster biosynthesis proteins YuaD</fullName>
    </submittedName>
</protein>
<sequence length="203" mass="22186">MPALIATDYTARITWLGLVPDRDSDLPSVPRERLELRFSGPAGESHGGLTRPSCSRVLAQYPERGTEIRNVRQLSIVSAEELAKIAEGCGLETLDPALLGATMVIEGIPDFSHVPPSSRLQGAGGATVTVDMENRPCLLPAREIEKRMPGHGKPFKRAARGLRGVTAWVEREGAFTLGEEIRLHIPHQPVWAHLDRAYADARD</sequence>
<keyword evidence="3" id="KW-1185">Reference proteome</keyword>
<dbReference type="SUPFAM" id="SSF50800">
    <property type="entry name" value="PK beta-barrel domain-like"/>
    <property type="match status" value="1"/>
</dbReference>
<name>A0A1X6Z300_9RHOB</name>
<evidence type="ECO:0000313" key="2">
    <source>
        <dbReference type="EMBL" id="SLN37124.1"/>
    </source>
</evidence>
<dbReference type="EMBL" id="FWFN01000003">
    <property type="protein sequence ID" value="SLN37124.1"/>
    <property type="molecule type" value="Genomic_DNA"/>
</dbReference>
<dbReference type="Gene3D" id="2.40.33.20">
    <property type="entry name" value="PK beta-barrel domain-like"/>
    <property type="match status" value="1"/>
</dbReference>
<dbReference type="GO" id="GO:0003824">
    <property type="term" value="F:catalytic activity"/>
    <property type="evidence" value="ECO:0007669"/>
    <property type="project" value="InterPro"/>
</dbReference>
<evidence type="ECO:0000259" key="1">
    <source>
        <dbReference type="PROSITE" id="PS51340"/>
    </source>
</evidence>
<gene>
    <name evidence="2" type="primary">yuaD</name>
    <name evidence="2" type="ORF">PSM7751_01624</name>
</gene>